<keyword evidence="2" id="KW-1185">Reference proteome</keyword>
<reference evidence="1" key="1">
    <citation type="submission" date="2021-02" db="EMBL/GenBank/DDBJ databases">
        <authorList>
            <person name="Dougan E. K."/>
            <person name="Rhodes N."/>
            <person name="Thang M."/>
            <person name="Chan C."/>
        </authorList>
    </citation>
    <scope>NUCLEOTIDE SEQUENCE</scope>
</reference>
<protein>
    <submittedName>
        <fullName evidence="1">Uncharacterized protein</fullName>
    </submittedName>
</protein>
<name>A0A812Q5N1_9DINO</name>
<dbReference type="OrthoDB" id="477982at2759"/>
<comment type="caution">
    <text evidence="1">The sequence shown here is derived from an EMBL/GenBank/DDBJ whole genome shotgun (WGS) entry which is preliminary data.</text>
</comment>
<evidence type="ECO:0000313" key="1">
    <source>
        <dbReference type="EMBL" id="CAE7358508.1"/>
    </source>
</evidence>
<dbReference type="AlphaFoldDB" id="A0A812Q5N1"/>
<organism evidence="1 2">
    <name type="scientific">Symbiodinium natans</name>
    <dbReference type="NCBI Taxonomy" id="878477"/>
    <lineage>
        <taxon>Eukaryota</taxon>
        <taxon>Sar</taxon>
        <taxon>Alveolata</taxon>
        <taxon>Dinophyceae</taxon>
        <taxon>Suessiales</taxon>
        <taxon>Symbiodiniaceae</taxon>
        <taxon>Symbiodinium</taxon>
    </lineage>
</organism>
<gene>
    <name evidence="1" type="ORF">SNAT2548_LOCUS19177</name>
</gene>
<accession>A0A812Q5N1</accession>
<dbReference type="Proteomes" id="UP000604046">
    <property type="component" value="Unassembled WGS sequence"/>
</dbReference>
<proteinExistence type="predicted"/>
<sequence length="313" mass="34230">MLSNQNFSTIATDWLEQRAADAELLPADAAEVLSRCFATLGGRGGLTEAWCEAAAPVLAALAHLLRAREGDRQRLRESLVSEASSGGLVWLQKFLELMALPAPFGAAEAAACEVLELTCRGDEEFVTVLHRHHLLTVVSHRLLATARQEAAATPGWRHFATFGVRLLEVLMAEEDTQRFQLADPGLFKPVWACRERPEVTRQALLAMLPREEALGGASPLEIGALSALGQLARRSEEQARLIARSPALQQSLKILDRCACDEEKVVDVLQFLQRVRRFVPEEDMSKLKMPVSAAAARLPRSPSVKSLAAVLLS</sequence>
<dbReference type="EMBL" id="CAJNDS010002168">
    <property type="protein sequence ID" value="CAE7358508.1"/>
    <property type="molecule type" value="Genomic_DNA"/>
</dbReference>
<evidence type="ECO:0000313" key="2">
    <source>
        <dbReference type="Proteomes" id="UP000604046"/>
    </source>
</evidence>